<evidence type="ECO:0000313" key="5">
    <source>
        <dbReference type="EMBL" id="GAA3666044.1"/>
    </source>
</evidence>
<dbReference type="EMBL" id="BAABEO010000001">
    <property type="protein sequence ID" value="GAA3666044.1"/>
    <property type="molecule type" value="Genomic_DNA"/>
</dbReference>
<gene>
    <name evidence="5" type="ORF">GCM10023081_01030</name>
</gene>
<evidence type="ECO:0000256" key="3">
    <source>
        <dbReference type="RuleBase" id="RU361235"/>
    </source>
</evidence>
<feature type="domain" description="Carboxylesterase type B" evidence="4">
    <location>
        <begin position="4"/>
        <end position="474"/>
    </location>
</feature>
<dbReference type="InterPro" id="IPR029058">
    <property type="entry name" value="AB_hydrolase_fold"/>
</dbReference>
<dbReference type="InterPro" id="IPR050309">
    <property type="entry name" value="Type-B_Carboxylest/Lipase"/>
</dbReference>
<evidence type="ECO:0000256" key="2">
    <source>
        <dbReference type="ARBA" id="ARBA00022801"/>
    </source>
</evidence>
<proteinExistence type="inferred from homology"/>
<dbReference type="PANTHER" id="PTHR11559">
    <property type="entry name" value="CARBOXYLESTERASE"/>
    <property type="match status" value="1"/>
</dbReference>
<protein>
    <recommendedName>
        <fullName evidence="3">Carboxylic ester hydrolase</fullName>
        <ecNumber evidence="3">3.1.1.-</ecNumber>
    </recommendedName>
</protein>
<name>A0ABP7BPP4_9MICC</name>
<dbReference type="EC" id="3.1.1.-" evidence="3"/>
<dbReference type="InterPro" id="IPR000997">
    <property type="entry name" value="Cholinesterase"/>
</dbReference>
<evidence type="ECO:0000256" key="1">
    <source>
        <dbReference type="ARBA" id="ARBA00005964"/>
    </source>
</evidence>
<organism evidence="5 6">
    <name type="scientific">Arthrobacter ginkgonis</name>
    <dbReference type="NCBI Taxonomy" id="1630594"/>
    <lineage>
        <taxon>Bacteria</taxon>
        <taxon>Bacillati</taxon>
        <taxon>Actinomycetota</taxon>
        <taxon>Actinomycetes</taxon>
        <taxon>Micrococcales</taxon>
        <taxon>Micrococcaceae</taxon>
        <taxon>Arthrobacter</taxon>
    </lineage>
</organism>
<sequence length="526" mass="55766">MTHIATTNSGRLEGHEADGVIRFLGIRYGAPTGGANRFLPPQPVTPWTGVRAADTLGQIAPQFSSPRRPSSSEPSEDCLALNVWTAGLNGSRPVIVWIHGGGFATGSGYSPQTDGAALAQREDVVVVSINHRLSLPGFLYLGELGGEDWGHEANPGLLDLVAALRWVQENIHAFGGDPSRVLIKGHSGGGGKVGSLLSSPPARGLFSRAALHGGPPFGLKDRGRATVTAQRVLEVLGLRSADRQRLQELPLERIMDAQSQLGVGSEPTEHGMRFAPVIGTASLPTMPQDAFGAGVNADVPLLTGTSVDEMRYVYNARPHWLDPAFDLDEATLERLVAAGVDNAADAGLLLDRYRADYDAGRNVDLLTDILSDQFLERTARLADAKARSGQAPVFSYLCTLNHSQPNGTFHGVQMPLFFGNVGAGPAGLTGPAYDAASDVLRRMLAAFAATGDPNDAGVAGIEWPAYDPAQPSQLVFGDDGFDVTDAWLAERRPRWAGITATAFTDPWGRAFEAASRTQAPEEVTVA</sequence>
<evidence type="ECO:0000259" key="4">
    <source>
        <dbReference type="Pfam" id="PF00135"/>
    </source>
</evidence>
<accession>A0ABP7BPP4</accession>
<dbReference type="PROSITE" id="PS00122">
    <property type="entry name" value="CARBOXYLESTERASE_B_1"/>
    <property type="match status" value="1"/>
</dbReference>
<dbReference type="InterPro" id="IPR002018">
    <property type="entry name" value="CarbesteraseB"/>
</dbReference>
<dbReference type="RefSeq" id="WP_345147664.1">
    <property type="nucleotide sequence ID" value="NZ_BAABEO010000001.1"/>
</dbReference>
<dbReference type="Gene3D" id="3.40.50.1820">
    <property type="entry name" value="alpha/beta hydrolase"/>
    <property type="match status" value="1"/>
</dbReference>
<comment type="similarity">
    <text evidence="1 3">Belongs to the type-B carboxylesterase/lipase family.</text>
</comment>
<keyword evidence="2 3" id="KW-0378">Hydrolase</keyword>
<dbReference type="Proteomes" id="UP001500752">
    <property type="component" value="Unassembled WGS sequence"/>
</dbReference>
<dbReference type="InterPro" id="IPR019826">
    <property type="entry name" value="Carboxylesterase_B_AS"/>
</dbReference>
<dbReference type="Pfam" id="PF00135">
    <property type="entry name" value="COesterase"/>
    <property type="match status" value="1"/>
</dbReference>
<dbReference type="PRINTS" id="PR00878">
    <property type="entry name" value="CHOLNESTRASE"/>
</dbReference>
<reference evidence="6" key="1">
    <citation type="journal article" date="2019" name="Int. J. Syst. Evol. Microbiol.">
        <title>The Global Catalogue of Microorganisms (GCM) 10K type strain sequencing project: providing services to taxonomists for standard genome sequencing and annotation.</title>
        <authorList>
            <consortium name="The Broad Institute Genomics Platform"/>
            <consortium name="The Broad Institute Genome Sequencing Center for Infectious Disease"/>
            <person name="Wu L."/>
            <person name="Ma J."/>
        </authorList>
    </citation>
    <scope>NUCLEOTIDE SEQUENCE [LARGE SCALE GENOMIC DNA]</scope>
    <source>
        <strain evidence="6">JCM 30742</strain>
    </source>
</reference>
<keyword evidence="6" id="KW-1185">Reference proteome</keyword>
<comment type="caution">
    <text evidence="5">The sequence shown here is derived from an EMBL/GenBank/DDBJ whole genome shotgun (WGS) entry which is preliminary data.</text>
</comment>
<dbReference type="SUPFAM" id="SSF53474">
    <property type="entry name" value="alpha/beta-Hydrolases"/>
    <property type="match status" value="1"/>
</dbReference>
<evidence type="ECO:0000313" key="6">
    <source>
        <dbReference type="Proteomes" id="UP001500752"/>
    </source>
</evidence>